<evidence type="ECO:0000313" key="2">
    <source>
        <dbReference type="EMBL" id="AKE65273.1"/>
    </source>
</evidence>
<name>A0A0F6RMI8_MICAE</name>
<evidence type="ECO:0000256" key="1">
    <source>
        <dbReference type="SAM" id="Phobius"/>
    </source>
</evidence>
<organism evidence="2 3">
    <name type="scientific">Microcystis aeruginosa NIES-2549</name>
    <dbReference type="NCBI Taxonomy" id="1641812"/>
    <lineage>
        <taxon>Bacteria</taxon>
        <taxon>Bacillati</taxon>
        <taxon>Cyanobacteriota</taxon>
        <taxon>Cyanophyceae</taxon>
        <taxon>Oscillatoriophycideae</taxon>
        <taxon>Chroococcales</taxon>
        <taxon>Microcystaceae</taxon>
        <taxon>Microcystis</taxon>
    </lineage>
</organism>
<dbReference type="PATRIC" id="fig|1641812.3.peg.3036"/>
<evidence type="ECO:0000313" key="3">
    <source>
        <dbReference type="Proteomes" id="UP000034103"/>
    </source>
</evidence>
<keyword evidence="1" id="KW-0812">Transmembrane</keyword>
<dbReference type="HOGENOM" id="CLU_2569936_0_0_3"/>
<keyword evidence="1" id="KW-0472">Membrane</keyword>
<dbReference type="AlphaFoldDB" id="A0A0F6RMI8"/>
<reference evidence="2 3" key="1">
    <citation type="journal article" date="2015" name="Genome Announc.">
        <title>Complete Genome Sequence of Microcystis aeruginosa NIES-2549, a Bloom-Forming Cyanobacterium from Lake Kasumigaura, Japan.</title>
        <authorList>
            <person name="Yamaguchi H."/>
            <person name="Suzuki S."/>
            <person name="Tanabe Y."/>
            <person name="Osana Y."/>
            <person name="Shimura Y."/>
            <person name="Ishida K."/>
            <person name="Kawachi M."/>
        </authorList>
    </citation>
    <scope>NUCLEOTIDE SEQUENCE [LARGE SCALE GENOMIC DNA]</scope>
    <source>
        <strain evidence="2 3">NIES-2549</strain>
    </source>
</reference>
<gene>
    <name evidence="2" type="ORF">MYAER_2933</name>
</gene>
<keyword evidence="1" id="KW-1133">Transmembrane helix</keyword>
<protein>
    <submittedName>
        <fullName evidence="2">Uncharacterized protein</fullName>
    </submittedName>
</protein>
<sequence length="81" mass="9660">MERHTKIRFISTIIVIGFAIAVFYHYRMGAYLGNQHPLNTFLFTPNDKFNDFWNMVKFIKELNPYRSDVYIFGIYSKERGG</sequence>
<accession>A0A0F6RMI8</accession>
<proteinExistence type="predicted"/>
<dbReference type="EMBL" id="CP011304">
    <property type="protein sequence ID" value="AKE65273.1"/>
    <property type="molecule type" value="Genomic_DNA"/>
</dbReference>
<feature type="transmembrane region" description="Helical" evidence="1">
    <location>
        <begin position="7"/>
        <end position="26"/>
    </location>
</feature>
<dbReference type="RefSeq" id="WP_046662586.1">
    <property type="nucleotide sequence ID" value="NZ_CP011304.1"/>
</dbReference>
<dbReference type="Proteomes" id="UP000034103">
    <property type="component" value="Chromosome"/>
</dbReference>